<keyword evidence="2" id="KW-1185">Reference proteome</keyword>
<accession>A0A8J7HSH3</accession>
<sequence length="100" mass="11673">MTNNLENVDFTPSEIAMKLSELEQKPISNRQVNQLLEQLGLQRKFKSSKGKWKWQLTQVGKKYGRVYSVTNTLRNWSGNQIKWSEEVISLIQQNWSCLTA</sequence>
<dbReference type="EMBL" id="JAECZC010000059">
    <property type="protein sequence ID" value="MBH8565348.1"/>
    <property type="molecule type" value="Genomic_DNA"/>
</dbReference>
<evidence type="ECO:0000313" key="2">
    <source>
        <dbReference type="Proteomes" id="UP000632766"/>
    </source>
</evidence>
<dbReference type="Proteomes" id="UP000632766">
    <property type="component" value="Unassembled WGS sequence"/>
</dbReference>
<dbReference type="RefSeq" id="WP_198127147.1">
    <property type="nucleotide sequence ID" value="NZ_JAECZC010000059.1"/>
</dbReference>
<proteinExistence type="predicted"/>
<evidence type="ECO:0000313" key="1">
    <source>
        <dbReference type="EMBL" id="MBH8565348.1"/>
    </source>
</evidence>
<dbReference type="AlphaFoldDB" id="A0A8J7HSH3"/>
<reference evidence="1 2" key="1">
    <citation type="journal article" date="2021" name="Int. J. Syst. Evol. Microbiol.">
        <title>Amazonocrinis nigriterrae gen. nov., sp. nov., Atlanticothrix silvestris gen. nov., sp. nov. and Dendronalium phyllosphericum gen. nov., sp. nov., nostocacean cyanobacteria from Brazilian environments.</title>
        <authorList>
            <person name="Alvarenga D.O."/>
            <person name="Andreote A.P.D."/>
            <person name="Branco L.H.Z."/>
            <person name="Delbaje E."/>
            <person name="Cruz R.B."/>
            <person name="Varani A.M."/>
            <person name="Fiore M.F."/>
        </authorList>
    </citation>
    <scope>NUCLEOTIDE SEQUENCE [LARGE SCALE GENOMIC DNA]</scope>
    <source>
        <strain evidence="1 2">CENA67</strain>
    </source>
</reference>
<name>A0A8J7HSH3_9NOST</name>
<organism evidence="1 2">
    <name type="scientific">Amazonocrinis nigriterrae CENA67</name>
    <dbReference type="NCBI Taxonomy" id="2794033"/>
    <lineage>
        <taxon>Bacteria</taxon>
        <taxon>Bacillati</taxon>
        <taxon>Cyanobacteriota</taxon>
        <taxon>Cyanophyceae</taxon>
        <taxon>Nostocales</taxon>
        <taxon>Nostocaceae</taxon>
        <taxon>Amazonocrinis</taxon>
        <taxon>Amazonocrinis nigriterrae</taxon>
    </lineage>
</organism>
<gene>
    <name evidence="1" type="ORF">I8748_24730</name>
</gene>
<comment type="caution">
    <text evidence="1">The sequence shown here is derived from an EMBL/GenBank/DDBJ whole genome shotgun (WGS) entry which is preliminary data.</text>
</comment>
<protein>
    <submittedName>
        <fullName evidence="1">Uncharacterized protein</fullName>
    </submittedName>
</protein>